<dbReference type="Pfam" id="PF00873">
    <property type="entry name" value="ACR_tran"/>
    <property type="match status" value="1"/>
</dbReference>
<dbReference type="RefSeq" id="WP_339946355.1">
    <property type="nucleotide sequence ID" value="NZ_BAABGA010000058.1"/>
</dbReference>
<dbReference type="SUPFAM" id="SSF82866">
    <property type="entry name" value="Multidrug efflux transporter AcrB transmembrane domain"/>
    <property type="match status" value="2"/>
</dbReference>
<feature type="transmembrane region" description="Helical" evidence="1">
    <location>
        <begin position="533"/>
        <end position="552"/>
    </location>
</feature>
<keyword evidence="3" id="KW-1185">Reference proteome</keyword>
<proteinExistence type="predicted"/>
<dbReference type="Proteomes" id="UP001500840">
    <property type="component" value="Unassembled WGS sequence"/>
</dbReference>
<evidence type="ECO:0000256" key="1">
    <source>
        <dbReference type="SAM" id="Phobius"/>
    </source>
</evidence>
<keyword evidence="1" id="KW-0472">Membrane</keyword>
<keyword evidence="1" id="KW-1133">Transmembrane helix</keyword>
<keyword evidence="1" id="KW-0812">Transmembrane</keyword>
<feature type="transmembrane region" description="Helical" evidence="1">
    <location>
        <begin position="438"/>
        <end position="458"/>
    </location>
</feature>
<dbReference type="InterPro" id="IPR027463">
    <property type="entry name" value="AcrB_DN_DC_subdom"/>
</dbReference>
<feature type="transmembrane region" description="Helical" evidence="1">
    <location>
        <begin position="470"/>
        <end position="497"/>
    </location>
</feature>
<reference evidence="3" key="1">
    <citation type="journal article" date="2019" name="Int. J. Syst. Evol. Microbiol.">
        <title>The Global Catalogue of Microorganisms (GCM) 10K type strain sequencing project: providing services to taxonomists for standard genome sequencing and annotation.</title>
        <authorList>
            <consortium name="The Broad Institute Genomics Platform"/>
            <consortium name="The Broad Institute Genome Sequencing Center for Infectious Disease"/>
            <person name="Wu L."/>
            <person name="Ma J."/>
        </authorList>
    </citation>
    <scope>NUCLEOTIDE SEQUENCE [LARGE SCALE GENOMIC DNA]</scope>
    <source>
        <strain evidence="3">JCM 17759</strain>
    </source>
</reference>
<feature type="transmembrane region" description="Helical" evidence="1">
    <location>
        <begin position="982"/>
        <end position="1008"/>
    </location>
</feature>
<dbReference type="Gene3D" id="3.30.2090.10">
    <property type="entry name" value="Multidrug efflux transporter AcrB TolC docking domain, DN and DC subdomains"/>
    <property type="match status" value="2"/>
</dbReference>
<sequence length="1048" mass="112802">MKAITDLFIRHPVLAIVVNLILVLVGVRCATSLPIQQFPKLESTSITVTTVYFGASAETVRGFLTTPIERAVSSVAGIDYVESSSIAGISTVTVRLNLNHDSTKALAEVNARLQQVRSELPAEAEPPTIELVRADRPYASFYLSFTSDRFNLPALTDYLTRNVQPRLSIVPGVQKVGIEAGQTPAMRIWISPERLSELNLTPGDVYSALQRNNFLAAIGQVKSDTVQIDLLTNTDLRSVEEFGDLIVWQAPASANGPGTIIRLSDIARVELGSEEPTATAMYRGREAIYVSVWPLPGSNEIEVATRLHEAMAELEPELPGHVDMQLAYDGTKFMRRSLSEISKTLTETIVIVGFVVFLFMGSVRSALVPLVAMPVSLVGAAIVMYLLGFSLNLLTLLAIVLAVGLVVDDAIVVVENVQRHLQDGHGKIQAALVGARELVGPILAMTITLATVYAPIGFQGGLTGMLFREFAFTLAAAVVVSGVVAVTLSPIMSAYLLPADGREGAMTRLVNRIFAAVRRRYASVLSMVLELRWSIALATLLAAAAAFPLYLFSAKELAPVEDEGAIAVMLAAAPDSTLRSTTRWAGQLATGFQAIEESEYMWAVVTAGGGFGGVITKDWDERARSTQQILPQVFGIASQNPGLEAFPVLVPPLPGAGNYDVELVLKSDLPVERQRELAEEIVRRGREANLFMFVDTDLKVDLPQARVVVDRERLADLGLDQAAVGRELGVLLGGGYVNRFNYFNRSYRVIPQLEAADRQSTGSLMDLKIRSPSGQLIPVSTFASVQPETAPRTLNRFQQQSAVKIFAAVFPGVTKEQGLSTLEAIASDVVGSSATLDYSGESRQIRREGASLAVTLGFALVLIYLVLAAQFKSFRDPLIVLFGSVPLAMTGVLTLTCLDLTTINIYSQVGLITLVGLVAKNGILIVEFANSLQETGVPKRSAILEAAQTRLRPVLMTSAATMLGHLPLVFVTGAGAEARNSIGIVLVAGMAIGTVFTLFVVPALYMLLAAQHRHDDPEQPQTVAPVTLRDTFTKDLSGEKKQPTANLA</sequence>
<feature type="transmembrane region" description="Helical" evidence="1">
    <location>
        <begin position="341"/>
        <end position="360"/>
    </location>
</feature>
<name>A0ABP8N7W7_9BACT</name>
<dbReference type="EMBL" id="BAABGA010000058">
    <property type="protein sequence ID" value="GAA4461940.1"/>
    <property type="molecule type" value="Genomic_DNA"/>
</dbReference>
<evidence type="ECO:0000313" key="2">
    <source>
        <dbReference type="EMBL" id="GAA4461940.1"/>
    </source>
</evidence>
<dbReference type="Gene3D" id="3.30.70.1320">
    <property type="entry name" value="Multidrug efflux transporter AcrB pore domain like"/>
    <property type="match status" value="1"/>
</dbReference>
<feature type="transmembrane region" description="Helical" evidence="1">
    <location>
        <begin position="879"/>
        <end position="903"/>
    </location>
</feature>
<feature type="transmembrane region" description="Helical" evidence="1">
    <location>
        <begin position="367"/>
        <end position="387"/>
    </location>
</feature>
<evidence type="ECO:0000313" key="3">
    <source>
        <dbReference type="Proteomes" id="UP001500840"/>
    </source>
</evidence>
<dbReference type="SUPFAM" id="SSF82693">
    <property type="entry name" value="Multidrug efflux transporter AcrB pore domain, PN1, PN2, PC1 and PC2 subdomains"/>
    <property type="match status" value="3"/>
</dbReference>
<dbReference type="InterPro" id="IPR001036">
    <property type="entry name" value="Acrflvin-R"/>
</dbReference>
<dbReference type="PRINTS" id="PR00702">
    <property type="entry name" value="ACRIFLAVINRP"/>
</dbReference>
<dbReference type="Gene3D" id="1.20.1640.10">
    <property type="entry name" value="Multidrug efflux transporter AcrB transmembrane domain"/>
    <property type="match status" value="2"/>
</dbReference>
<dbReference type="PANTHER" id="PTHR32063">
    <property type="match status" value="1"/>
</dbReference>
<organism evidence="2 3">
    <name type="scientific">Novipirellula rosea</name>
    <dbReference type="NCBI Taxonomy" id="1031540"/>
    <lineage>
        <taxon>Bacteria</taxon>
        <taxon>Pseudomonadati</taxon>
        <taxon>Planctomycetota</taxon>
        <taxon>Planctomycetia</taxon>
        <taxon>Pirellulales</taxon>
        <taxon>Pirellulaceae</taxon>
        <taxon>Novipirellula</taxon>
    </lineage>
</organism>
<accession>A0ABP8N7W7</accession>
<comment type="caution">
    <text evidence="2">The sequence shown here is derived from an EMBL/GenBank/DDBJ whole genome shotgun (WGS) entry which is preliminary data.</text>
</comment>
<protein>
    <submittedName>
        <fullName evidence="2">Efflux RND transporter permease subunit</fullName>
    </submittedName>
</protein>
<dbReference type="SUPFAM" id="SSF82714">
    <property type="entry name" value="Multidrug efflux transporter AcrB TolC docking domain, DN and DC subdomains"/>
    <property type="match status" value="2"/>
</dbReference>
<dbReference type="Gene3D" id="3.30.70.1440">
    <property type="entry name" value="Multidrug efflux transporter AcrB pore domain"/>
    <property type="match status" value="1"/>
</dbReference>
<dbReference type="Gene3D" id="3.30.70.1430">
    <property type="entry name" value="Multidrug efflux transporter AcrB pore domain"/>
    <property type="match status" value="2"/>
</dbReference>
<feature type="transmembrane region" description="Helical" evidence="1">
    <location>
        <begin position="909"/>
        <end position="932"/>
    </location>
</feature>
<feature type="transmembrane region" description="Helical" evidence="1">
    <location>
        <begin position="393"/>
        <end position="417"/>
    </location>
</feature>
<dbReference type="PANTHER" id="PTHR32063:SF14">
    <property type="entry name" value="BLL4319 PROTEIN"/>
    <property type="match status" value="1"/>
</dbReference>
<feature type="transmembrane region" description="Helical" evidence="1">
    <location>
        <begin position="849"/>
        <end position="867"/>
    </location>
</feature>
<gene>
    <name evidence="2" type="ORF">GCM10023156_45150</name>
</gene>
<feature type="transmembrane region" description="Helical" evidence="1">
    <location>
        <begin position="953"/>
        <end position="976"/>
    </location>
</feature>